<gene>
    <name evidence="3" type="ORF">C176_06587</name>
</gene>
<feature type="compositionally biased region" description="Basic and acidic residues" evidence="1">
    <location>
        <begin position="125"/>
        <end position="154"/>
    </location>
</feature>
<reference evidence="3 4" key="1">
    <citation type="journal article" date="2014" name="BMC Genomics">
        <title>Genomic comparison of sporeforming bacilli isolated from milk.</title>
        <authorList>
            <person name="Moreno Switt A.I."/>
            <person name="Andrus A.D."/>
            <person name="Ranieri M.L."/>
            <person name="Orsi R.H."/>
            <person name="Ivy R."/>
            <person name="den Bakker H.C."/>
            <person name="Martin N.H."/>
            <person name="Wiedmann M."/>
            <person name="Boor K.J."/>
        </authorList>
    </citation>
    <scope>NUCLEOTIDE SEQUENCE [LARGE SCALE GENOMIC DNA]</scope>
    <source>
        <strain evidence="3 4">FSL R5-213</strain>
    </source>
</reference>
<proteinExistence type="predicted"/>
<name>W4F0I4_9BACL</name>
<dbReference type="AlphaFoldDB" id="W4F0I4"/>
<dbReference type="eggNOG" id="COG1657">
    <property type="taxonomic scope" value="Bacteria"/>
</dbReference>
<keyword evidence="4" id="KW-1185">Reference proteome</keyword>
<dbReference type="InterPro" id="IPR027954">
    <property type="entry name" value="Transcobalamin-like_C"/>
</dbReference>
<dbReference type="PROSITE" id="PS51257">
    <property type="entry name" value="PROKAR_LIPOPROTEIN"/>
    <property type="match status" value="1"/>
</dbReference>
<sequence length="308" mass="34652">MKKLIPLWLMMILSLIIITGCKIQSVEEYNNQTEQEQSVYGASETKVIVKGDKGEESTKEEIEKDSTIDAEKPNKEEEKKTETKQKEQKNEAEVTPKKDQPTSTSKTESTPTSKTPSNDTSTSSNKEKPDKSPAPSKDKSPSKDQKPDKDKKPENNNVAQKPSKPNKEDEKKKEYVTISISATTLLTHWDMLKPALQSEKYVPKNGVILKSTKYEILNEDETVWSILRRATNEHGIHLEYEGAGENQYGSVYIEGMNHLYEFDAGDLSGWMYSVNGQFPSYGVSAVTVKNGDNIQFQYTVDLGRDIGK</sequence>
<dbReference type="EMBL" id="ASQA01000013">
    <property type="protein sequence ID" value="ETT86358.1"/>
    <property type="molecule type" value="Genomic_DNA"/>
</dbReference>
<evidence type="ECO:0000259" key="2">
    <source>
        <dbReference type="Pfam" id="PF14478"/>
    </source>
</evidence>
<evidence type="ECO:0000313" key="4">
    <source>
        <dbReference type="Proteomes" id="UP000019062"/>
    </source>
</evidence>
<dbReference type="Gene3D" id="2.170.130.30">
    <property type="match status" value="1"/>
</dbReference>
<evidence type="ECO:0000256" key="1">
    <source>
        <dbReference type="SAM" id="MobiDB-lite"/>
    </source>
</evidence>
<dbReference type="RefSeq" id="WP_051448621.1">
    <property type="nucleotide sequence ID" value="NZ_ASQA01000013.1"/>
</dbReference>
<dbReference type="Pfam" id="PF14478">
    <property type="entry name" value="DUF4430"/>
    <property type="match status" value="1"/>
</dbReference>
<organism evidence="3 4">
    <name type="scientific">Viridibacillus arenosi FSL R5-213</name>
    <dbReference type="NCBI Taxonomy" id="1227360"/>
    <lineage>
        <taxon>Bacteria</taxon>
        <taxon>Bacillati</taxon>
        <taxon>Bacillota</taxon>
        <taxon>Bacilli</taxon>
        <taxon>Bacillales</taxon>
        <taxon>Caryophanaceae</taxon>
        <taxon>Viridibacillus</taxon>
    </lineage>
</organism>
<dbReference type="PATRIC" id="fig|1227360.4.peg.1336"/>
<feature type="domain" description="Transcobalamin-like C-terminal" evidence="2">
    <location>
        <begin position="246"/>
        <end position="299"/>
    </location>
</feature>
<dbReference type="Proteomes" id="UP000019062">
    <property type="component" value="Unassembled WGS sequence"/>
</dbReference>
<protein>
    <recommendedName>
        <fullName evidence="2">Transcobalamin-like C-terminal domain-containing protein</fullName>
    </recommendedName>
</protein>
<feature type="compositionally biased region" description="Low complexity" evidence="1">
    <location>
        <begin position="101"/>
        <end position="117"/>
    </location>
</feature>
<feature type="compositionally biased region" description="Basic and acidic residues" evidence="1">
    <location>
        <begin position="47"/>
        <end position="100"/>
    </location>
</feature>
<evidence type="ECO:0000313" key="3">
    <source>
        <dbReference type="EMBL" id="ETT86358.1"/>
    </source>
</evidence>
<accession>W4F0I4</accession>
<comment type="caution">
    <text evidence="3">The sequence shown here is derived from an EMBL/GenBank/DDBJ whole genome shotgun (WGS) entry which is preliminary data.</text>
</comment>
<feature type="region of interest" description="Disordered" evidence="1">
    <location>
        <begin position="32"/>
        <end position="173"/>
    </location>
</feature>